<evidence type="ECO:0000313" key="6">
    <source>
        <dbReference type="Proteomes" id="UP000242754"/>
    </source>
</evidence>
<sequence length="256" mass="28893">MSKRGFLFDTLLSGIGMVDANKEEGKSMYYQRYFKRPLDFMLSLLAIVALSPFLLIIALLVRGKIGSPVLFKQERPGLNEKIFSLYKFRTMTDAKGEDGQLLPDEARLTRFGELLRSTSLDELPELFNILLGDMSIVGPRPLLVKYLPLYDEHQKRRHMVRPGLSGLAQVNGRNAISWEEKFDLDVRYVDDVTFVEDWKIIFLTLKKVLTREGINSEAAATMEDFKGNEGGREKPFAYAESGGTANEVGGFPQDGL</sequence>
<protein>
    <submittedName>
        <fullName evidence="5">Bacterial sugar transferase</fullName>
    </submittedName>
</protein>
<evidence type="ECO:0000256" key="2">
    <source>
        <dbReference type="SAM" id="MobiDB-lite"/>
    </source>
</evidence>
<feature type="compositionally biased region" description="Basic and acidic residues" evidence="2">
    <location>
        <begin position="225"/>
        <end position="235"/>
    </location>
</feature>
<comment type="similarity">
    <text evidence="1">Belongs to the bacterial sugar transferase family.</text>
</comment>
<dbReference type="PANTHER" id="PTHR30576:SF8">
    <property type="entry name" value="UNDECAPRENYL-PHOSPHATE GALACTOSE PHOSPHOTRANSFERASE"/>
    <property type="match status" value="1"/>
</dbReference>
<dbReference type="PANTHER" id="PTHR30576">
    <property type="entry name" value="COLANIC BIOSYNTHESIS UDP-GLUCOSE LIPID CARRIER TRANSFERASE"/>
    <property type="match status" value="1"/>
</dbReference>
<keyword evidence="5" id="KW-0808">Transferase</keyword>
<keyword evidence="3" id="KW-1133">Transmembrane helix</keyword>
<dbReference type="STRING" id="140314.SAMN04488076_104114"/>
<dbReference type="Proteomes" id="UP000242754">
    <property type="component" value="Unassembled WGS sequence"/>
</dbReference>
<dbReference type="GO" id="GO:0016780">
    <property type="term" value="F:phosphotransferase activity, for other substituted phosphate groups"/>
    <property type="evidence" value="ECO:0007669"/>
    <property type="project" value="TreeGrafter"/>
</dbReference>
<accession>A0A143YTX1</accession>
<feature type="domain" description="Bacterial sugar transferase" evidence="4">
    <location>
        <begin position="35"/>
        <end position="209"/>
    </location>
</feature>
<organism evidence="5 6">
    <name type="scientific">Trichococcus palustris</name>
    <dbReference type="NCBI Taxonomy" id="140314"/>
    <lineage>
        <taxon>Bacteria</taxon>
        <taxon>Bacillati</taxon>
        <taxon>Bacillota</taxon>
        <taxon>Bacilli</taxon>
        <taxon>Lactobacillales</taxon>
        <taxon>Carnobacteriaceae</taxon>
        <taxon>Trichococcus</taxon>
    </lineage>
</organism>
<keyword evidence="3" id="KW-0472">Membrane</keyword>
<dbReference type="InterPro" id="IPR003362">
    <property type="entry name" value="Bact_transf"/>
</dbReference>
<reference evidence="5 6" key="1">
    <citation type="submission" date="2016-02" db="EMBL/GenBank/DDBJ databases">
        <authorList>
            <person name="Wen L."/>
            <person name="He K."/>
            <person name="Yang H."/>
        </authorList>
    </citation>
    <scope>NUCLEOTIDE SEQUENCE [LARGE SCALE GENOMIC DNA]</scope>
    <source>
        <strain evidence="5">Trichococcus palustris</strain>
    </source>
</reference>
<dbReference type="Pfam" id="PF02397">
    <property type="entry name" value="Bac_transf"/>
    <property type="match status" value="1"/>
</dbReference>
<evidence type="ECO:0000256" key="1">
    <source>
        <dbReference type="ARBA" id="ARBA00006464"/>
    </source>
</evidence>
<evidence type="ECO:0000259" key="4">
    <source>
        <dbReference type="Pfam" id="PF02397"/>
    </source>
</evidence>
<proteinExistence type="inferred from homology"/>
<keyword evidence="3" id="KW-0812">Transmembrane</keyword>
<feature type="region of interest" description="Disordered" evidence="2">
    <location>
        <begin position="225"/>
        <end position="256"/>
    </location>
</feature>
<feature type="transmembrane region" description="Helical" evidence="3">
    <location>
        <begin position="40"/>
        <end position="61"/>
    </location>
</feature>
<name>A0A143YTX1_9LACT</name>
<dbReference type="AlphaFoldDB" id="A0A143YTX1"/>
<evidence type="ECO:0000256" key="3">
    <source>
        <dbReference type="SAM" id="Phobius"/>
    </source>
</evidence>
<evidence type="ECO:0000313" key="5">
    <source>
        <dbReference type="EMBL" id="CZQ96967.1"/>
    </source>
</evidence>
<keyword evidence="6" id="KW-1185">Reference proteome</keyword>
<dbReference type="EMBL" id="FJNE01000006">
    <property type="protein sequence ID" value="CZQ96967.1"/>
    <property type="molecule type" value="Genomic_DNA"/>
</dbReference>
<gene>
    <name evidence="5" type="ORF">Tpal_2077</name>
</gene>